<protein>
    <submittedName>
        <fullName evidence="2">Uncharacterized protein</fullName>
    </submittedName>
</protein>
<feature type="compositionally biased region" description="Acidic residues" evidence="1">
    <location>
        <begin position="73"/>
        <end position="88"/>
    </location>
</feature>
<proteinExistence type="predicted"/>
<evidence type="ECO:0000256" key="1">
    <source>
        <dbReference type="SAM" id="MobiDB-lite"/>
    </source>
</evidence>
<dbReference type="Gramene" id="RZC50403">
    <property type="protein sequence ID" value="RZC50403"/>
    <property type="gene ID" value="C5167_018848"/>
</dbReference>
<dbReference type="EMBL" id="CM010716">
    <property type="protein sequence ID" value="RZC50403.1"/>
    <property type="molecule type" value="Genomic_DNA"/>
</dbReference>
<name>A0A4Y7INE6_PAPSO</name>
<accession>A0A4Y7INE6</accession>
<sequence length="131" mass="15001">MRFGFLISDFFSDADGNEVEKLTEKLQRGLVVLINEFCCISTANFRWFLNQLSLVGAAHCIAVSDAVDVGDRAEDEDEEDDEEGEDEYEKGGVIIDDVDVEDQDKEENRESSDEDKQKERKKWLIFCPQIL</sequence>
<dbReference type="AlphaFoldDB" id="A0A4Y7INE6"/>
<gene>
    <name evidence="2" type="ORF">C5167_018848</name>
</gene>
<dbReference type="Proteomes" id="UP000316621">
    <property type="component" value="Chromosome 2"/>
</dbReference>
<organism evidence="2 3">
    <name type="scientific">Papaver somniferum</name>
    <name type="common">Opium poppy</name>
    <dbReference type="NCBI Taxonomy" id="3469"/>
    <lineage>
        <taxon>Eukaryota</taxon>
        <taxon>Viridiplantae</taxon>
        <taxon>Streptophyta</taxon>
        <taxon>Embryophyta</taxon>
        <taxon>Tracheophyta</taxon>
        <taxon>Spermatophyta</taxon>
        <taxon>Magnoliopsida</taxon>
        <taxon>Ranunculales</taxon>
        <taxon>Papaveraceae</taxon>
        <taxon>Papaveroideae</taxon>
        <taxon>Papaver</taxon>
    </lineage>
</organism>
<feature type="compositionally biased region" description="Acidic residues" evidence="1">
    <location>
        <begin position="96"/>
        <end position="105"/>
    </location>
</feature>
<feature type="region of interest" description="Disordered" evidence="1">
    <location>
        <begin position="70"/>
        <end position="120"/>
    </location>
</feature>
<reference evidence="2 3" key="1">
    <citation type="journal article" date="2018" name="Science">
        <title>The opium poppy genome and morphinan production.</title>
        <authorList>
            <person name="Guo L."/>
            <person name="Winzer T."/>
            <person name="Yang X."/>
            <person name="Li Y."/>
            <person name="Ning Z."/>
            <person name="He Z."/>
            <person name="Teodor R."/>
            <person name="Lu Y."/>
            <person name="Bowser T.A."/>
            <person name="Graham I.A."/>
            <person name="Ye K."/>
        </authorList>
    </citation>
    <scope>NUCLEOTIDE SEQUENCE [LARGE SCALE GENOMIC DNA]</scope>
    <source>
        <strain evidence="3">cv. HN1</strain>
        <tissue evidence="2">Leaves</tissue>
    </source>
</reference>
<keyword evidence="3" id="KW-1185">Reference proteome</keyword>
<evidence type="ECO:0000313" key="3">
    <source>
        <dbReference type="Proteomes" id="UP000316621"/>
    </source>
</evidence>
<feature type="compositionally biased region" description="Basic and acidic residues" evidence="1">
    <location>
        <begin position="106"/>
        <end position="118"/>
    </location>
</feature>
<evidence type="ECO:0000313" key="2">
    <source>
        <dbReference type="EMBL" id="RZC50403.1"/>
    </source>
</evidence>